<dbReference type="RefSeq" id="WP_290259794.1">
    <property type="nucleotide sequence ID" value="NZ_JAUFQQ010000003.1"/>
</dbReference>
<organism evidence="1 2">
    <name type="scientific">Flavobacterium branchiarum</name>
    <dbReference type="NCBI Taxonomy" id="1114870"/>
    <lineage>
        <taxon>Bacteria</taxon>
        <taxon>Pseudomonadati</taxon>
        <taxon>Bacteroidota</taxon>
        <taxon>Flavobacteriia</taxon>
        <taxon>Flavobacteriales</taxon>
        <taxon>Flavobacteriaceae</taxon>
        <taxon>Flavobacterium</taxon>
    </lineage>
</organism>
<evidence type="ECO:0000313" key="2">
    <source>
        <dbReference type="Proteomes" id="UP001589589"/>
    </source>
</evidence>
<dbReference type="EMBL" id="JBHMEX010000058">
    <property type="protein sequence ID" value="MFB9066062.1"/>
    <property type="molecule type" value="Genomic_DNA"/>
</dbReference>
<accession>A0ABV5FR93</accession>
<comment type="caution">
    <text evidence="1">The sequence shown here is derived from an EMBL/GenBank/DDBJ whole genome shotgun (WGS) entry which is preliminary data.</text>
</comment>
<dbReference type="Gene3D" id="3.40.50.10140">
    <property type="entry name" value="Toll/interleukin-1 receptor homology (TIR) domain"/>
    <property type="match status" value="1"/>
</dbReference>
<reference evidence="1 2" key="1">
    <citation type="submission" date="2024-09" db="EMBL/GenBank/DDBJ databases">
        <authorList>
            <person name="Sun Q."/>
            <person name="Mori K."/>
        </authorList>
    </citation>
    <scope>NUCLEOTIDE SEQUENCE [LARGE SCALE GENOMIC DNA]</scope>
    <source>
        <strain evidence="1 2">CECT 7908</strain>
    </source>
</reference>
<protein>
    <recommendedName>
        <fullName evidence="3">TIR domain-containing protein</fullName>
    </recommendedName>
</protein>
<dbReference type="InterPro" id="IPR035897">
    <property type="entry name" value="Toll_tir_struct_dom_sf"/>
</dbReference>
<sequence>MNIFVSYTTRNNEVTKKNLMNFSKKINSLGKIFIDLIDNKSVDKQGRIVKELKTAQLLILIKSQSTLNSEWVKFELNCAKRLCIPVIEFDVNEIDDLTQQEIEEKINRCRE</sequence>
<dbReference type="Proteomes" id="UP001589589">
    <property type="component" value="Unassembled WGS sequence"/>
</dbReference>
<gene>
    <name evidence="1" type="ORF">ACFFUQ_18750</name>
</gene>
<dbReference type="SUPFAM" id="SSF52200">
    <property type="entry name" value="Toll/Interleukin receptor TIR domain"/>
    <property type="match status" value="1"/>
</dbReference>
<name>A0ABV5FR93_9FLAO</name>
<proteinExistence type="predicted"/>
<evidence type="ECO:0008006" key="3">
    <source>
        <dbReference type="Google" id="ProtNLM"/>
    </source>
</evidence>
<evidence type="ECO:0000313" key="1">
    <source>
        <dbReference type="EMBL" id="MFB9066062.1"/>
    </source>
</evidence>
<keyword evidence="2" id="KW-1185">Reference proteome</keyword>